<evidence type="ECO:0000256" key="10">
    <source>
        <dbReference type="ARBA" id="ARBA00023204"/>
    </source>
</evidence>
<evidence type="ECO:0000259" key="17">
    <source>
        <dbReference type="PROSITE" id="PS51198"/>
    </source>
</evidence>
<keyword evidence="6 15" id="KW-0347">Helicase</keyword>
<keyword evidence="5 15" id="KW-0378">Hydrolase</keyword>
<dbReference type="EMBL" id="LRPX01000058">
    <property type="protein sequence ID" value="KXA13871.1"/>
    <property type="molecule type" value="Genomic_DNA"/>
</dbReference>
<dbReference type="GO" id="GO:0000725">
    <property type="term" value="P:recombinational repair"/>
    <property type="evidence" value="ECO:0007669"/>
    <property type="project" value="TreeGrafter"/>
</dbReference>
<dbReference type="PANTHER" id="PTHR11070">
    <property type="entry name" value="UVRD / RECB / PCRA DNA HELICASE FAMILY MEMBER"/>
    <property type="match status" value="1"/>
</dbReference>
<evidence type="ECO:0000256" key="3">
    <source>
        <dbReference type="ARBA" id="ARBA00022741"/>
    </source>
</evidence>
<dbReference type="CDD" id="cd17932">
    <property type="entry name" value="DEXQc_UvrD"/>
    <property type="match status" value="1"/>
</dbReference>
<dbReference type="Gene3D" id="1.10.10.160">
    <property type="match status" value="1"/>
</dbReference>
<dbReference type="SUPFAM" id="SSF52540">
    <property type="entry name" value="P-loop containing nucleoside triphosphate hydrolases"/>
    <property type="match status" value="1"/>
</dbReference>
<evidence type="ECO:0000256" key="9">
    <source>
        <dbReference type="ARBA" id="ARBA00023125"/>
    </source>
</evidence>
<evidence type="ECO:0000256" key="11">
    <source>
        <dbReference type="ARBA" id="ARBA00023235"/>
    </source>
</evidence>
<comment type="caution">
    <text evidence="18">The sequence shown here is derived from an EMBL/GenBank/DDBJ whole genome shotgun (WGS) entry which is preliminary data.</text>
</comment>
<feature type="coiled-coil region" evidence="16">
    <location>
        <begin position="854"/>
        <end position="884"/>
    </location>
</feature>
<evidence type="ECO:0000256" key="7">
    <source>
        <dbReference type="ARBA" id="ARBA00022839"/>
    </source>
</evidence>
<dbReference type="EC" id="5.6.2.4" evidence="13"/>
<keyword evidence="3 15" id="KW-0547">Nucleotide-binding</keyword>
<evidence type="ECO:0000313" key="19">
    <source>
        <dbReference type="Proteomes" id="UP000070617"/>
    </source>
</evidence>
<dbReference type="PROSITE" id="PS51198">
    <property type="entry name" value="UVRD_HELICASE_ATP_BIND"/>
    <property type="match status" value="1"/>
</dbReference>
<keyword evidence="4" id="KW-0227">DNA damage</keyword>
<name>A0A133NC49_9FUSO</name>
<comment type="catalytic activity">
    <reaction evidence="14">
        <text>ATP + H2O = ADP + phosphate + H(+)</text>
        <dbReference type="Rhea" id="RHEA:13065"/>
        <dbReference type="ChEBI" id="CHEBI:15377"/>
        <dbReference type="ChEBI" id="CHEBI:15378"/>
        <dbReference type="ChEBI" id="CHEBI:30616"/>
        <dbReference type="ChEBI" id="CHEBI:43474"/>
        <dbReference type="ChEBI" id="CHEBI:456216"/>
        <dbReference type="EC" id="5.6.2.4"/>
    </reaction>
</comment>
<dbReference type="InterPro" id="IPR027417">
    <property type="entry name" value="P-loop_NTPase"/>
</dbReference>
<accession>A0A133NC49</accession>
<dbReference type="InterPro" id="IPR014016">
    <property type="entry name" value="UvrD-like_ATP-bd"/>
</dbReference>
<feature type="binding site" evidence="15">
    <location>
        <begin position="21"/>
        <end position="28"/>
    </location>
    <ligand>
        <name>ATP</name>
        <dbReference type="ChEBI" id="CHEBI:30616"/>
    </ligand>
</feature>
<dbReference type="SUPFAM" id="SSF52980">
    <property type="entry name" value="Restriction endonuclease-like"/>
    <property type="match status" value="1"/>
</dbReference>
<organism evidence="18 19">
    <name type="scientific">Fusobacterium equinum</name>
    <dbReference type="NCBI Taxonomy" id="134605"/>
    <lineage>
        <taxon>Bacteria</taxon>
        <taxon>Fusobacteriati</taxon>
        <taxon>Fusobacteriota</taxon>
        <taxon>Fusobacteriia</taxon>
        <taxon>Fusobacteriales</taxon>
        <taxon>Fusobacteriaceae</taxon>
        <taxon>Fusobacterium</taxon>
    </lineage>
</organism>
<dbReference type="InterPro" id="IPR014017">
    <property type="entry name" value="DNA_helicase_UvrD-like_C"/>
</dbReference>
<dbReference type="Pfam" id="PF00580">
    <property type="entry name" value="UvrD-helicase"/>
    <property type="match status" value="1"/>
</dbReference>
<keyword evidence="9" id="KW-0238">DNA-binding</keyword>
<feature type="domain" description="UvrD-like helicase ATP-binding" evidence="17">
    <location>
        <begin position="1"/>
        <end position="296"/>
    </location>
</feature>
<dbReference type="GO" id="GO:0005829">
    <property type="term" value="C:cytosol"/>
    <property type="evidence" value="ECO:0007669"/>
    <property type="project" value="TreeGrafter"/>
</dbReference>
<evidence type="ECO:0000256" key="14">
    <source>
        <dbReference type="ARBA" id="ARBA00048988"/>
    </source>
</evidence>
<evidence type="ECO:0000256" key="4">
    <source>
        <dbReference type="ARBA" id="ARBA00022763"/>
    </source>
</evidence>
<dbReference type="PANTHER" id="PTHR11070:SF2">
    <property type="entry name" value="ATP-DEPENDENT DNA HELICASE SRS2"/>
    <property type="match status" value="1"/>
</dbReference>
<dbReference type="AlphaFoldDB" id="A0A133NC49"/>
<keyword evidence="2" id="KW-0540">Nuclease</keyword>
<reference evidence="19" key="1">
    <citation type="submission" date="2016-01" db="EMBL/GenBank/DDBJ databases">
        <authorList>
            <person name="Mitreva M."/>
            <person name="Pepin K.H."/>
            <person name="Mihindukulasuriya K.A."/>
            <person name="Fulton R."/>
            <person name="Fronick C."/>
            <person name="O'Laughlin M."/>
            <person name="Miner T."/>
            <person name="Herter B."/>
            <person name="Rosa B.A."/>
            <person name="Cordes M."/>
            <person name="Tomlinson C."/>
            <person name="Wollam A."/>
            <person name="Palsikar V.B."/>
            <person name="Mardis E.R."/>
            <person name="Wilson R.K."/>
        </authorList>
    </citation>
    <scope>NUCLEOTIDE SEQUENCE [LARGE SCALE GENOMIC DNA]</scope>
    <source>
        <strain evidence="19">CMW8396</strain>
    </source>
</reference>
<protein>
    <recommendedName>
        <fullName evidence="13">DNA 3'-5' helicase</fullName>
        <ecNumber evidence="13">5.6.2.4</ecNumber>
    </recommendedName>
</protein>
<dbReference type="STRING" id="134605.HMPREF3206_01180"/>
<keyword evidence="16" id="KW-0175">Coiled coil</keyword>
<dbReference type="InterPro" id="IPR011604">
    <property type="entry name" value="PDDEXK-like_dom_sf"/>
</dbReference>
<dbReference type="GO" id="GO:0043138">
    <property type="term" value="F:3'-5' DNA helicase activity"/>
    <property type="evidence" value="ECO:0007669"/>
    <property type="project" value="UniProtKB-EC"/>
</dbReference>
<dbReference type="InterPro" id="IPR038726">
    <property type="entry name" value="PDDEXK_AddAB-type"/>
</dbReference>
<evidence type="ECO:0000256" key="2">
    <source>
        <dbReference type="ARBA" id="ARBA00022722"/>
    </source>
</evidence>
<dbReference type="Pfam" id="PF13361">
    <property type="entry name" value="UvrD_C"/>
    <property type="match status" value="2"/>
</dbReference>
<gene>
    <name evidence="18" type="ORF">HMPREF3206_01180</name>
</gene>
<evidence type="ECO:0000256" key="16">
    <source>
        <dbReference type="SAM" id="Coils"/>
    </source>
</evidence>
<evidence type="ECO:0000256" key="15">
    <source>
        <dbReference type="PROSITE-ProRule" id="PRU00560"/>
    </source>
</evidence>
<comment type="catalytic activity">
    <reaction evidence="12">
        <text>Couples ATP hydrolysis with the unwinding of duplex DNA by translocating in the 3'-5' direction.</text>
        <dbReference type="EC" id="5.6.2.4"/>
    </reaction>
</comment>
<dbReference type="GO" id="GO:0005524">
    <property type="term" value="F:ATP binding"/>
    <property type="evidence" value="ECO:0007669"/>
    <property type="project" value="UniProtKB-UniRule"/>
</dbReference>
<dbReference type="PATRIC" id="fig|134605.3.peg.1164"/>
<dbReference type="Gene3D" id="3.90.320.10">
    <property type="match status" value="1"/>
</dbReference>
<evidence type="ECO:0000256" key="12">
    <source>
        <dbReference type="ARBA" id="ARBA00034617"/>
    </source>
</evidence>
<dbReference type="Pfam" id="PF12705">
    <property type="entry name" value="PDDEXK_1"/>
    <property type="match status" value="1"/>
</dbReference>
<evidence type="ECO:0000256" key="1">
    <source>
        <dbReference type="ARBA" id="ARBA00009922"/>
    </source>
</evidence>
<keyword evidence="19" id="KW-1185">Reference proteome</keyword>
<evidence type="ECO:0000313" key="18">
    <source>
        <dbReference type="EMBL" id="KXA13871.1"/>
    </source>
</evidence>
<sequence length="901" mass="108429">MLDKNQQRVVEHTEGPLLVIAGPGSGKTKTLVERSVYLISEKKVNPSQILLSTFTEKAARELRMRIQKALQKKNLSVSIEEMYLGTMHSIWLRILEEYIEYSHYENGIEILDEEEEKFFLYSQLRQFKNLNFYGEFFEREHSYGDWAQSRLLQTIFAKIQEEAVDISSIRSYQEEIQFLKEAYLIYQNLLRKENKMSFSAIQMELYHSLLEYPEFLEKVQTKIHYVMIDEYQDSNPIQEKIILLLSGKYKNICVVGDEDQAIYRFRGATVENILRFPQVFEEDCETVYLEKNYRSSEEIVHLCNQWMNRVDWQGERFDKHSYSARYDTIERKSVFRISGSSNSRKRNELITWLKELKERKKIEDYSQIVFLFDNFRSPQVKRLEEDLEMAGIPVYCPRARNFFSREEVKLFFGVFMVLSPKIQESVKGYSYYEECLFRVRRLAKDDKDLQKWILEQREKEIGDFLEIYYQILSFSPFREILEKQEEDVRRGREIYNLSLIGNILQSFQKLCKIKEDSKVERLEYLEYFFQSYLKKFIEKGVNEFEKKGEFPKGCIPFLTIHQSKGLEFSIVVLSSLYQNPPVYREKIRKSYDSLFQKKKLLQEHNEELYDFYRKFYVAFSRAKNALIFLEDNVSSSFQAFVRHSVDIVSSDFHWEDIPEEEYNSAEEMQTYSYTTDIASYDLCPRRYFFLRKISFPSLERENMIFGTLLHRCLERLHKYPDKIISLEEMIGKEKEKLEKKSKFFFQEEDIKMVYKILQEYQGKAVNLYDEILQAEGKEFLEWQGNMIYGEIDLLALQENQWKIIDFKTGKENPSYIEQLVLYQNLLRKYGKEKEIRLSLYYLLEQREEKIELSLKEEVAILEKIQRTIENIQKKEFTKREYQKEICDTCEFFSFCYRKETL</sequence>
<dbReference type="InterPro" id="IPR011335">
    <property type="entry name" value="Restrct_endonuc-II-like"/>
</dbReference>
<dbReference type="InterPro" id="IPR000212">
    <property type="entry name" value="DNA_helicase_UvrD/REP"/>
</dbReference>
<dbReference type="Gene3D" id="3.40.50.300">
    <property type="entry name" value="P-loop containing nucleotide triphosphate hydrolases"/>
    <property type="match status" value="3"/>
</dbReference>
<dbReference type="InterPro" id="IPR013986">
    <property type="entry name" value="DExx_box_DNA_helicase_dom_sf"/>
</dbReference>
<evidence type="ECO:0000256" key="13">
    <source>
        <dbReference type="ARBA" id="ARBA00034808"/>
    </source>
</evidence>
<dbReference type="GO" id="GO:0003677">
    <property type="term" value="F:DNA binding"/>
    <property type="evidence" value="ECO:0007669"/>
    <property type="project" value="UniProtKB-KW"/>
</dbReference>
<evidence type="ECO:0000256" key="6">
    <source>
        <dbReference type="ARBA" id="ARBA00022806"/>
    </source>
</evidence>
<dbReference type="GO" id="GO:0033202">
    <property type="term" value="C:DNA helicase complex"/>
    <property type="evidence" value="ECO:0007669"/>
    <property type="project" value="TreeGrafter"/>
</dbReference>
<evidence type="ECO:0000256" key="8">
    <source>
        <dbReference type="ARBA" id="ARBA00022840"/>
    </source>
</evidence>
<evidence type="ECO:0000256" key="5">
    <source>
        <dbReference type="ARBA" id="ARBA00022801"/>
    </source>
</evidence>
<keyword evidence="10" id="KW-0234">DNA repair</keyword>
<keyword evidence="11" id="KW-0413">Isomerase</keyword>
<dbReference type="RefSeq" id="WP_060793714.1">
    <property type="nucleotide sequence ID" value="NZ_KQ956550.1"/>
</dbReference>
<comment type="similarity">
    <text evidence="1">Belongs to the helicase family. UvrD subfamily.</text>
</comment>
<keyword evidence="8 15" id="KW-0067">ATP-binding</keyword>
<proteinExistence type="inferred from homology"/>
<keyword evidence="7" id="KW-0269">Exonuclease</keyword>
<dbReference type="Proteomes" id="UP000070617">
    <property type="component" value="Unassembled WGS sequence"/>
</dbReference>
<dbReference type="GO" id="GO:0004527">
    <property type="term" value="F:exonuclease activity"/>
    <property type="evidence" value="ECO:0007669"/>
    <property type="project" value="UniProtKB-KW"/>
</dbReference>